<sequence>MASFGSVFGSLLVVVAGIVTISCDEIKSLIDECKNETQIVNDRYTIIRQNLKDCAYNKPLDLADLITNTCQLKEPECLCASLQPLKEIIKLVQEKSIKITDELWKLISDLTGCVPPLVPKKCQDSTYRTITGECNNRKNPSLGAANTGYNRFLPAEYEDQHDRPHGWTESKLWNGFPIPLVRSVSNLIVKTEQWTKDPDRSIWFTAMGQQIAHEITFALPSPTKTDFYDRSNCTTNCIREDPCFPIKIPPNDPKNHSGCIQFIRSAPVCNLESPKREQTNGVTAFIDGSAVYGSDNQTAEELRDHTNDLGLLSVNQNVTDNDHPYLPFDPNSGGACVNGTPCFKAGDIRNSQQPFIMVSQTLWLRLHNNAATQLHKLNPTWKGNILYQEARKIVGGVIQKIVFHDWLPLLLGSKMPKVLPEYTSYREASNPQLANGFTIAYRIGHIVVPTTVNWLDKNYEVIRQEPLHKTFNAPWFILNNGGIDPVARSMMVNPAKLNLQNQLMVDELREFLFLLQTKIGSDLASLNMQRSYDHGIPDYSWHLVEVPDCI</sequence>
<dbReference type="PANTHER" id="PTHR11475:SF63">
    <property type="entry name" value="EOSINOPHIL PEROXIDASE"/>
    <property type="match status" value="1"/>
</dbReference>
<dbReference type="GO" id="GO:0046872">
    <property type="term" value="F:metal ion binding"/>
    <property type="evidence" value="ECO:0007669"/>
    <property type="project" value="UniProtKB-KW"/>
</dbReference>
<protein>
    <submittedName>
        <fullName evidence="3">Eosinophil peroxidase-like</fullName>
    </submittedName>
</protein>
<keyword evidence="4" id="KW-1185">Reference proteome</keyword>
<dbReference type="InterPro" id="IPR010255">
    <property type="entry name" value="Haem_peroxidase_sf"/>
</dbReference>
<dbReference type="GO" id="GO:0004601">
    <property type="term" value="F:peroxidase activity"/>
    <property type="evidence" value="ECO:0007669"/>
    <property type="project" value="UniProtKB-KW"/>
</dbReference>
<feature type="chain" id="PRO_5042025929" evidence="2">
    <location>
        <begin position="24"/>
        <end position="550"/>
    </location>
</feature>
<accession>A0AAD1QZX8</accession>
<evidence type="ECO:0000256" key="2">
    <source>
        <dbReference type="SAM" id="SignalP"/>
    </source>
</evidence>
<dbReference type="PRINTS" id="PR00457">
    <property type="entry name" value="ANPEROXIDASE"/>
</dbReference>
<reference evidence="3" key="1">
    <citation type="submission" date="2022-03" db="EMBL/GenBank/DDBJ databases">
        <authorList>
            <person name="Alioto T."/>
            <person name="Alioto T."/>
            <person name="Gomez Garrido J."/>
        </authorList>
    </citation>
    <scope>NUCLEOTIDE SEQUENCE</scope>
</reference>
<dbReference type="Proteomes" id="UP001295444">
    <property type="component" value="Chromosome 01"/>
</dbReference>
<dbReference type="Gene3D" id="1.10.640.10">
    <property type="entry name" value="Haem peroxidase domain superfamily, animal type"/>
    <property type="match status" value="1"/>
</dbReference>
<feature type="signal peptide" evidence="2">
    <location>
        <begin position="1"/>
        <end position="23"/>
    </location>
</feature>
<organism evidence="3 4">
    <name type="scientific">Pelobates cultripes</name>
    <name type="common">Western spadefoot toad</name>
    <dbReference type="NCBI Taxonomy" id="61616"/>
    <lineage>
        <taxon>Eukaryota</taxon>
        <taxon>Metazoa</taxon>
        <taxon>Chordata</taxon>
        <taxon>Craniata</taxon>
        <taxon>Vertebrata</taxon>
        <taxon>Euteleostomi</taxon>
        <taxon>Amphibia</taxon>
        <taxon>Batrachia</taxon>
        <taxon>Anura</taxon>
        <taxon>Pelobatoidea</taxon>
        <taxon>Pelobatidae</taxon>
        <taxon>Pelobates</taxon>
    </lineage>
</organism>
<keyword evidence="2" id="KW-0732">Signal</keyword>
<dbReference type="PROSITE" id="PS50292">
    <property type="entry name" value="PEROXIDASE_3"/>
    <property type="match status" value="1"/>
</dbReference>
<dbReference type="Pfam" id="PF03098">
    <property type="entry name" value="An_peroxidase"/>
    <property type="match status" value="1"/>
</dbReference>
<dbReference type="AlphaFoldDB" id="A0AAD1QZX8"/>
<keyword evidence="1" id="KW-0408">Iron</keyword>
<dbReference type="SUPFAM" id="SSF48113">
    <property type="entry name" value="Heme-dependent peroxidases"/>
    <property type="match status" value="1"/>
</dbReference>
<keyword evidence="3" id="KW-0575">Peroxidase</keyword>
<dbReference type="GO" id="GO:0006979">
    <property type="term" value="P:response to oxidative stress"/>
    <property type="evidence" value="ECO:0007669"/>
    <property type="project" value="InterPro"/>
</dbReference>
<dbReference type="InterPro" id="IPR019791">
    <property type="entry name" value="Haem_peroxidase_animal"/>
</dbReference>
<feature type="binding site" description="axial binding residue" evidence="1">
    <location>
        <position position="445"/>
    </location>
    <ligand>
        <name>heme b</name>
        <dbReference type="ChEBI" id="CHEBI:60344"/>
    </ligand>
    <ligandPart>
        <name>Fe</name>
        <dbReference type="ChEBI" id="CHEBI:18248"/>
    </ligandPart>
</feature>
<dbReference type="InterPro" id="IPR037120">
    <property type="entry name" value="Haem_peroxidase_sf_animal"/>
</dbReference>
<dbReference type="GO" id="GO:0042742">
    <property type="term" value="P:defense response to bacterium"/>
    <property type="evidence" value="ECO:0007669"/>
    <property type="project" value="TreeGrafter"/>
</dbReference>
<dbReference type="PANTHER" id="PTHR11475">
    <property type="entry name" value="OXIDASE/PEROXIDASE"/>
    <property type="match status" value="1"/>
</dbReference>
<evidence type="ECO:0000256" key="1">
    <source>
        <dbReference type="PIRSR" id="PIRSR619791-2"/>
    </source>
</evidence>
<dbReference type="GO" id="GO:0020037">
    <property type="term" value="F:heme binding"/>
    <property type="evidence" value="ECO:0007669"/>
    <property type="project" value="InterPro"/>
</dbReference>
<dbReference type="EMBL" id="OW240912">
    <property type="protein sequence ID" value="CAH2219772.1"/>
    <property type="molecule type" value="Genomic_DNA"/>
</dbReference>
<keyword evidence="1" id="KW-0349">Heme</keyword>
<name>A0AAD1QZX8_PELCU</name>
<keyword evidence="1" id="KW-0479">Metal-binding</keyword>
<evidence type="ECO:0000313" key="4">
    <source>
        <dbReference type="Proteomes" id="UP001295444"/>
    </source>
</evidence>
<gene>
    <name evidence="3" type="ORF">PECUL_23A018832</name>
</gene>
<dbReference type="GO" id="GO:0005615">
    <property type="term" value="C:extracellular space"/>
    <property type="evidence" value="ECO:0007669"/>
    <property type="project" value="TreeGrafter"/>
</dbReference>
<proteinExistence type="predicted"/>
<evidence type="ECO:0000313" key="3">
    <source>
        <dbReference type="EMBL" id="CAH2219772.1"/>
    </source>
</evidence>
<keyword evidence="3" id="KW-0560">Oxidoreductase</keyword>